<protein>
    <submittedName>
        <fullName evidence="2">Uncharacterized protein</fullName>
    </submittedName>
</protein>
<name>A0AAJ0M7C3_9PEZI</name>
<sequence length="109" mass="12438">MTHLRLLPRYLAARAFLCVAFYPGQPGIVLDHVSRLLQRRPHTVILSRRCDLLGGSSRRPSNHIFLSLPDMQDTHGIIQRRCYHIPSKQNRPRATSVASRIGPDFLNQS</sequence>
<proteinExistence type="predicted"/>
<feature type="compositionally biased region" description="Polar residues" evidence="1">
    <location>
        <begin position="89"/>
        <end position="98"/>
    </location>
</feature>
<reference evidence="2" key="1">
    <citation type="journal article" date="2023" name="Mol. Phylogenet. Evol.">
        <title>Genome-scale phylogeny and comparative genomics of the fungal order Sordariales.</title>
        <authorList>
            <person name="Hensen N."/>
            <person name="Bonometti L."/>
            <person name="Westerberg I."/>
            <person name="Brannstrom I.O."/>
            <person name="Guillou S."/>
            <person name="Cros-Aarteil S."/>
            <person name="Calhoun S."/>
            <person name="Haridas S."/>
            <person name="Kuo A."/>
            <person name="Mondo S."/>
            <person name="Pangilinan J."/>
            <person name="Riley R."/>
            <person name="LaButti K."/>
            <person name="Andreopoulos B."/>
            <person name="Lipzen A."/>
            <person name="Chen C."/>
            <person name="Yan M."/>
            <person name="Daum C."/>
            <person name="Ng V."/>
            <person name="Clum A."/>
            <person name="Steindorff A."/>
            <person name="Ohm R.A."/>
            <person name="Martin F."/>
            <person name="Silar P."/>
            <person name="Natvig D.O."/>
            <person name="Lalanne C."/>
            <person name="Gautier V."/>
            <person name="Ament-Velasquez S.L."/>
            <person name="Kruys A."/>
            <person name="Hutchinson M.I."/>
            <person name="Powell A.J."/>
            <person name="Barry K."/>
            <person name="Miller A.N."/>
            <person name="Grigoriev I.V."/>
            <person name="Debuchy R."/>
            <person name="Gladieux P."/>
            <person name="Hiltunen Thoren M."/>
            <person name="Johannesson H."/>
        </authorList>
    </citation>
    <scope>NUCLEOTIDE SEQUENCE</scope>
    <source>
        <strain evidence="2">CBS 333.67</strain>
    </source>
</reference>
<accession>A0AAJ0M7C3</accession>
<dbReference type="Proteomes" id="UP001273166">
    <property type="component" value="Unassembled WGS sequence"/>
</dbReference>
<gene>
    <name evidence="2" type="ORF">B0T15DRAFT_508087</name>
</gene>
<dbReference type="AlphaFoldDB" id="A0AAJ0M7C3"/>
<comment type="caution">
    <text evidence="2">The sequence shown here is derived from an EMBL/GenBank/DDBJ whole genome shotgun (WGS) entry which is preliminary data.</text>
</comment>
<evidence type="ECO:0000313" key="3">
    <source>
        <dbReference type="Proteomes" id="UP001273166"/>
    </source>
</evidence>
<feature type="region of interest" description="Disordered" evidence="1">
    <location>
        <begin position="89"/>
        <end position="109"/>
    </location>
</feature>
<dbReference type="GeneID" id="87886520"/>
<evidence type="ECO:0000313" key="2">
    <source>
        <dbReference type="EMBL" id="KAK3311537.1"/>
    </source>
</evidence>
<evidence type="ECO:0000256" key="1">
    <source>
        <dbReference type="SAM" id="MobiDB-lite"/>
    </source>
</evidence>
<keyword evidence="3" id="KW-1185">Reference proteome</keyword>
<dbReference type="EMBL" id="JAUDZG010000001">
    <property type="protein sequence ID" value="KAK3311537.1"/>
    <property type="molecule type" value="Genomic_DNA"/>
</dbReference>
<dbReference type="RefSeq" id="XP_062727317.1">
    <property type="nucleotide sequence ID" value="XM_062867691.1"/>
</dbReference>
<organism evidence="2 3">
    <name type="scientific">Chaetomium strumarium</name>
    <dbReference type="NCBI Taxonomy" id="1170767"/>
    <lineage>
        <taxon>Eukaryota</taxon>
        <taxon>Fungi</taxon>
        <taxon>Dikarya</taxon>
        <taxon>Ascomycota</taxon>
        <taxon>Pezizomycotina</taxon>
        <taxon>Sordariomycetes</taxon>
        <taxon>Sordariomycetidae</taxon>
        <taxon>Sordariales</taxon>
        <taxon>Chaetomiaceae</taxon>
        <taxon>Chaetomium</taxon>
    </lineage>
</organism>
<reference evidence="2" key="2">
    <citation type="submission" date="2023-06" db="EMBL/GenBank/DDBJ databases">
        <authorList>
            <consortium name="Lawrence Berkeley National Laboratory"/>
            <person name="Mondo S.J."/>
            <person name="Hensen N."/>
            <person name="Bonometti L."/>
            <person name="Westerberg I."/>
            <person name="Brannstrom I.O."/>
            <person name="Guillou S."/>
            <person name="Cros-Aarteil S."/>
            <person name="Calhoun S."/>
            <person name="Haridas S."/>
            <person name="Kuo A."/>
            <person name="Pangilinan J."/>
            <person name="Riley R."/>
            <person name="Labutti K."/>
            <person name="Andreopoulos B."/>
            <person name="Lipzen A."/>
            <person name="Chen C."/>
            <person name="Yanf M."/>
            <person name="Daum C."/>
            <person name="Ng V."/>
            <person name="Clum A."/>
            <person name="Steindorff A."/>
            <person name="Ohm R."/>
            <person name="Martin F."/>
            <person name="Silar P."/>
            <person name="Natvig D."/>
            <person name="Lalanne C."/>
            <person name="Gautier V."/>
            <person name="Ament-Velasquez S.L."/>
            <person name="Kruys A."/>
            <person name="Hutchinson M.I."/>
            <person name="Powell A.J."/>
            <person name="Barry K."/>
            <person name="Miller A.N."/>
            <person name="Grigoriev I.V."/>
            <person name="Debuchy R."/>
            <person name="Gladieux P."/>
            <person name="Thoren M.H."/>
            <person name="Johannesson H."/>
        </authorList>
    </citation>
    <scope>NUCLEOTIDE SEQUENCE</scope>
    <source>
        <strain evidence="2">CBS 333.67</strain>
    </source>
</reference>